<protein>
    <submittedName>
        <fullName evidence="1">Uncharacterized protein</fullName>
    </submittedName>
</protein>
<dbReference type="RefSeq" id="WP_093331147.1">
    <property type="nucleotide sequence ID" value="NZ_FOHK01000013.1"/>
</dbReference>
<keyword evidence="2" id="KW-1185">Reference proteome</keyword>
<proteinExistence type="predicted"/>
<accession>A0A1I0GSE2</accession>
<evidence type="ECO:0000313" key="1">
    <source>
        <dbReference type="EMBL" id="SET74025.1"/>
    </source>
</evidence>
<sequence>MTIWKELYEIFVKERQRWHDLSGDKQTLAFEIKANLTFLADGFANKSTAKQLIVGLEDKAFKQMLSKNGDFNRLQTKKLNIATIGRYAEFKKYVGKDTQYLINNAYARLISLKKLSAHW</sequence>
<dbReference type="STRING" id="349064.SAMN05660429_02540"/>
<dbReference type="AlphaFoldDB" id="A0A1I0GSE2"/>
<dbReference type="EMBL" id="FOHK01000013">
    <property type="protein sequence ID" value="SET74025.1"/>
    <property type="molecule type" value="Genomic_DNA"/>
</dbReference>
<name>A0A1I0GSE2_THASX</name>
<gene>
    <name evidence="1" type="ORF">SAMN05660429_02540</name>
</gene>
<evidence type="ECO:0000313" key="2">
    <source>
        <dbReference type="Proteomes" id="UP000199308"/>
    </source>
</evidence>
<organism evidence="1 2">
    <name type="scientific">Thalassotalea agarivorans</name>
    <name type="common">Thalassomonas agarivorans</name>
    <dbReference type="NCBI Taxonomy" id="349064"/>
    <lineage>
        <taxon>Bacteria</taxon>
        <taxon>Pseudomonadati</taxon>
        <taxon>Pseudomonadota</taxon>
        <taxon>Gammaproteobacteria</taxon>
        <taxon>Alteromonadales</taxon>
        <taxon>Colwelliaceae</taxon>
        <taxon>Thalassotalea</taxon>
    </lineage>
</organism>
<dbReference type="OrthoDB" id="7060650at2"/>
<dbReference type="Proteomes" id="UP000199308">
    <property type="component" value="Unassembled WGS sequence"/>
</dbReference>
<reference evidence="1 2" key="1">
    <citation type="submission" date="2016-10" db="EMBL/GenBank/DDBJ databases">
        <authorList>
            <person name="de Groot N.N."/>
        </authorList>
    </citation>
    <scope>NUCLEOTIDE SEQUENCE [LARGE SCALE GENOMIC DNA]</scope>
    <source>
        <strain evidence="1 2">DSM 19706</strain>
    </source>
</reference>